<feature type="region of interest" description="Disordered" evidence="1">
    <location>
        <begin position="1"/>
        <end position="70"/>
    </location>
</feature>
<feature type="non-terminal residue" evidence="2">
    <location>
        <position position="106"/>
    </location>
</feature>
<sequence>SGKNQQPIDRDITFMTPDEGTTKTTSCPEGSLGDNDSDGNKPPTDMEPLHPTNAGLSGTGAKYQEDQTQSSRLRYQFLTGNKGEPSYEGESDTQHMILSYVNEIIY</sequence>
<gene>
    <name evidence="2" type="ORF">Tci_897906</name>
</gene>
<proteinExistence type="predicted"/>
<protein>
    <submittedName>
        <fullName evidence="2">Uncharacterized protein</fullName>
    </submittedName>
</protein>
<comment type="caution">
    <text evidence="2">The sequence shown here is derived from an EMBL/GenBank/DDBJ whole genome shotgun (WGS) entry which is preliminary data.</text>
</comment>
<accession>A0A699UTG0</accession>
<evidence type="ECO:0000313" key="2">
    <source>
        <dbReference type="EMBL" id="GFD25937.1"/>
    </source>
</evidence>
<feature type="non-terminal residue" evidence="2">
    <location>
        <position position="1"/>
    </location>
</feature>
<dbReference type="EMBL" id="BKCJ011364530">
    <property type="protein sequence ID" value="GFD25937.1"/>
    <property type="molecule type" value="Genomic_DNA"/>
</dbReference>
<organism evidence="2">
    <name type="scientific">Tanacetum cinerariifolium</name>
    <name type="common">Dalmatian daisy</name>
    <name type="synonym">Chrysanthemum cinerariifolium</name>
    <dbReference type="NCBI Taxonomy" id="118510"/>
    <lineage>
        <taxon>Eukaryota</taxon>
        <taxon>Viridiplantae</taxon>
        <taxon>Streptophyta</taxon>
        <taxon>Embryophyta</taxon>
        <taxon>Tracheophyta</taxon>
        <taxon>Spermatophyta</taxon>
        <taxon>Magnoliopsida</taxon>
        <taxon>eudicotyledons</taxon>
        <taxon>Gunneridae</taxon>
        <taxon>Pentapetalae</taxon>
        <taxon>asterids</taxon>
        <taxon>campanulids</taxon>
        <taxon>Asterales</taxon>
        <taxon>Asteraceae</taxon>
        <taxon>Asteroideae</taxon>
        <taxon>Anthemideae</taxon>
        <taxon>Anthemidinae</taxon>
        <taxon>Tanacetum</taxon>
    </lineage>
</organism>
<dbReference type="AlphaFoldDB" id="A0A699UTG0"/>
<reference evidence="2" key="1">
    <citation type="journal article" date="2019" name="Sci. Rep.">
        <title>Draft genome of Tanacetum cinerariifolium, the natural source of mosquito coil.</title>
        <authorList>
            <person name="Yamashiro T."/>
            <person name="Shiraishi A."/>
            <person name="Satake H."/>
            <person name="Nakayama K."/>
        </authorList>
    </citation>
    <scope>NUCLEOTIDE SEQUENCE</scope>
</reference>
<name>A0A699UTG0_TANCI</name>
<evidence type="ECO:0000256" key="1">
    <source>
        <dbReference type="SAM" id="MobiDB-lite"/>
    </source>
</evidence>